<feature type="non-terminal residue" evidence="1">
    <location>
        <position position="1"/>
    </location>
</feature>
<dbReference type="PANTHER" id="PTHR33067">
    <property type="entry name" value="RNA-DIRECTED DNA POLYMERASE-RELATED"/>
    <property type="match status" value="1"/>
</dbReference>
<dbReference type="InterPro" id="IPR021109">
    <property type="entry name" value="Peptidase_aspartic_dom_sf"/>
</dbReference>
<sequence length="171" mass="19216">MLDLGASINVMPTSIYKSLNFGDLEPTRMTIQLANRSVVQPLGVLEDVLVQFNIFKAMKHSTEDHSLFSIDLINELVEEHFQQDTGRSVVDEADCDELWEVHNLSNSKGDIIDLANLSQEAELLKLLDQVCKLEDPEYSNNAKVQVTRTKKLLAAQVATMFTTEHELAKRG</sequence>
<dbReference type="Proteomes" id="UP000257109">
    <property type="component" value="Unassembled WGS sequence"/>
</dbReference>
<dbReference type="EMBL" id="QJKJ01010705">
    <property type="protein sequence ID" value="RDX72932.1"/>
    <property type="molecule type" value="Genomic_DNA"/>
</dbReference>
<evidence type="ECO:0000313" key="1">
    <source>
        <dbReference type="EMBL" id="RDX72932.1"/>
    </source>
</evidence>
<dbReference type="Gene3D" id="2.40.70.10">
    <property type="entry name" value="Acid Proteases"/>
    <property type="match status" value="1"/>
</dbReference>
<dbReference type="PANTHER" id="PTHR33067:SF15">
    <property type="entry name" value="RNA-DIRECTED DNA POLYMERASE"/>
    <property type="match status" value="1"/>
</dbReference>
<proteinExistence type="predicted"/>
<name>A0A371F3R3_MUCPR</name>
<comment type="caution">
    <text evidence="1">The sequence shown here is derived from an EMBL/GenBank/DDBJ whole genome shotgun (WGS) entry which is preliminary data.</text>
</comment>
<organism evidence="1 2">
    <name type="scientific">Mucuna pruriens</name>
    <name type="common">Velvet bean</name>
    <name type="synonym">Dolichos pruriens</name>
    <dbReference type="NCBI Taxonomy" id="157652"/>
    <lineage>
        <taxon>Eukaryota</taxon>
        <taxon>Viridiplantae</taxon>
        <taxon>Streptophyta</taxon>
        <taxon>Embryophyta</taxon>
        <taxon>Tracheophyta</taxon>
        <taxon>Spermatophyta</taxon>
        <taxon>Magnoliopsida</taxon>
        <taxon>eudicotyledons</taxon>
        <taxon>Gunneridae</taxon>
        <taxon>Pentapetalae</taxon>
        <taxon>rosids</taxon>
        <taxon>fabids</taxon>
        <taxon>Fabales</taxon>
        <taxon>Fabaceae</taxon>
        <taxon>Papilionoideae</taxon>
        <taxon>50 kb inversion clade</taxon>
        <taxon>NPAAA clade</taxon>
        <taxon>indigoferoid/millettioid clade</taxon>
        <taxon>Phaseoleae</taxon>
        <taxon>Mucuna</taxon>
    </lineage>
</organism>
<reference evidence="1" key="1">
    <citation type="submission" date="2018-05" db="EMBL/GenBank/DDBJ databases">
        <title>Draft genome of Mucuna pruriens seed.</title>
        <authorList>
            <person name="Nnadi N.E."/>
            <person name="Vos R."/>
            <person name="Hasami M.H."/>
            <person name="Devisetty U.K."/>
            <person name="Aguiy J.C."/>
        </authorList>
    </citation>
    <scope>NUCLEOTIDE SEQUENCE [LARGE SCALE GENOMIC DNA]</scope>
    <source>
        <strain evidence="1">JCA_2017</strain>
    </source>
</reference>
<keyword evidence="2" id="KW-1185">Reference proteome</keyword>
<protein>
    <submittedName>
        <fullName evidence="1">Uncharacterized protein</fullName>
    </submittedName>
</protein>
<gene>
    <name evidence="1" type="ORF">CR513_47513</name>
</gene>
<accession>A0A371F3R3</accession>
<evidence type="ECO:0000313" key="2">
    <source>
        <dbReference type="Proteomes" id="UP000257109"/>
    </source>
</evidence>
<dbReference type="AlphaFoldDB" id="A0A371F3R3"/>